<feature type="domain" description="CheB-type methylesterase" evidence="9">
    <location>
        <begin position="21"/>
        <end position="196"/>
    </location>
</feature>
<dbReference type="SUPFAM" id="SSF55874">
    <property type="entry name" value="ATPase domain of HSP90 chaperone/DNA topoisomerase II/histidine kinase"/>
    <property type="match status" value="1"/>
</dbReference>
<dbReference type="EMBL" id="FNQP01000006">
    <property type="protein sequence ID" value="SEA28085.1"/>
    <property type="molecule type" value="Genomic_DNA"/>
</dbReference>
<dbReference type="InterPro" id="IPR000014">
    <property type="entry name" value="PAS"/>
</dbReference>
<dbReference type="SUPFAM" id="SSF55785">
    <property type="entry name" value="PYP-like sensor domain (PAS domain)"/>
    <property type="match status" value="1"/>
</dbReference>
<dbReference type="InterPro" id="IPR036804">
    <property type="entry name" value="CheR_N_sf"/>
</dbReference>
<evidence type="ECO:0000256" key="1">
    <source>
        <dbReference type="ARBA" id="ARBA00000085"/>
    </source>
</evidence>
<keyword evidence="4" id="KW-0808">Transferase</keyword>
<proteinExistence type="predicted"/>
<keyword evidence="5" id="KW-0949">S-adenosyl-L-methionine</keyword>
<dbReference type="Pfam" id="PF01339">
    <property type="entry name" value="CheB_methylest"/>
    <property type="match status" value="1"/>
</dbReference>
<feature type="region of interest" description="Disordered" evidence="7">
    <location>
        <begin position="685"/>
        <end position="710"/>
    </location>
</feature>
<feature type="domain" description="CheR-type methyltransferase" evidence="10">
    <location>
        <begin position="208"/>
        <end position="479"/>
    </location>
</feature>
<dbReference type="SMART" id="SM00138">
    <property type="entry name" value="MeTrc"/>
    <property type="match status" value="1"/>
</dbReference>
<comment type="catalytic activity">
    <reaction evidence="1">
        <text>ATP + protein L-histidine = ADP + protein N-phospho-L-histidine.</text>
        <dbReference type="EC" id="2.7.13.3"/>
    </reaction>
</comment>
<dbReference type="PANTHER" id="PTHR24422">
    <property type="entry name" value="CHEMOTAXIS PROTEIN METHYLTRANSFERASE"/>
    <property type="match status" value="1"/>
</dbReference>
<dbReference type="OrthoDB" id="9816309at2"/>
<dbReference type="AlphaFoldDB" id="A0A1H3ZWQ5"/>
<keyword evidence="12" id="KW-1185">Reference proteome</keyword>
<dbReference type="RefSeq" id="WP_093066504.1">
    <property type="nucleotide sequence ID" value="NZ_FNQP01000006.1"/>
</dbReference>
<dbReference type="Gene3D" id="1.10.155.10">
    <property type="entry name" value="Chemotaxis receptor methyltransferase CheR, N-terminal domain"/>
    <property type="match status" value="1"/>
</dbReference>
<dbReference type="Gene3D" id="3.30.450.20">
    <property type="entry name" value="PAS domain"/>
    <property type="match status" value="1"/>
</dbReference>
<evidence type="ECO:0000256" key="2">
    <source>
        <dbReference type="ARBA" id="ARBA00001541"/>
    </source>
</evidence>
<dbReference type="STRING" id="525918.SAMN05660964_01249"/>
<dbReference type="GO" id="GO:0005737">
    <property type="term" value="C:cytoplasm"/>
    <property type="evidence" value="ECO:0007669"/>
    <property type="project" value="InterPro"/>
</dbReference>
<evidence type="ECO:0000256" key="7">
    <source>
        <dbReference type="SAM" id="MobiDB-lite"/>
    </source>
</evidence>
<dbReference type="InterPro" id="IPR000780">
    <property type="entry name" value="CheR_MeTrfase"/>
</dbReference>
<keyword evidence="3" id="KW-0489">Methyltransferase</keyword>
<dbReference type="CDD" id="cd16434">
    <property type="entry name" value="CheB-CheR_fusion"/>
    <property type="match status" value="1"/>
</dbReference>
<dbReference type="SUPFAM" id="SSF47757">
    <property type="entry name" value="Chemotaxis receptor methyltransferase CheR, N-terminal domain"/>
    <property type="match status" value="1"/>
</dbReference>
<dbReference type="Gene3D" id="3.40.50.180">
    <property type="entry name" value="Methylesterase CheB, C-terminal domain"/>
    <property type="match status" value="1"/>
</dbReference>
<dbReference type="InterPro" id="IPR005467">
    <property type="entry name" value="His_kinase_dom"/>
</dbReference>
<keyword evidence="6" id="KW-0145">Chemotaxis</keyword>
<evidence type="ECO:0000259" key="10">
    <source>
        <dbReference type="PROSITE" id="PS50123"/>
    </source>
</evidence>
<evidence type="ECO:0000313" key="11">
    <source>
        <dbReference type="EMBL" id="SEA28085.1"/>
    </source>
</evidence>
<keyword evidence="6" id="KW-0378">Hydrolase</keyword>
<dbReference type="PRINTS" id="PR00996">
    <property type="entry name" value="CHERMTFRASE"/>
</dbReference>
<dbReference type="SUPFAM" id="SSF52738">
    <property type="entry name" value="Methylesterase CheB, C-terminal domain"/>
    <property type="match status" value="1"/>
</dbReference>
<feature type="domain" description="Histidine kinase" evidence="8">
    <location>
        <begin position="902"/>
        <end position="1120"/>
    </location>
</feature>
<dbReference type="GO" id="GO:0008983">
    <property type="term" value="F:protein-glutamate O-methyltransferase activity"/>
    <property type="evidence" value="ECO:0007669"/>
    <property type="project" value="UniProtKB-EC"/>
</dbReference>
<dbReference type="GO" id="GO:0008984">
    <property type="term" value="F:protein-glutamate methylesterase activity"/>
    <property type="evidence" value="ECO:0007669"/>
    <property type="project" value="InterPro"/>
</dbReference>
<gene>
    <name evidence="11" type="ORF">SAMN05660964_01249</name>
</gene>
<dbReference type="SMART" id="SM00388">
    <property type="entry name" value="HisKA"/>
    <property type="match status" value="1"/>
</dbReference>
<dbReference type="InterPro" id="IPR036890">
    <property type="entry name" value="HATPase_C_sf"/>
</dbReference>
<dbReference type="SUPFAM" id="SSF47384">
    <property type="entry name" value="Homodimeric domain of signal transducing histidine kinase"/>
    <property type="match status" value="1"/>
</dbReference>
<evidence type="ECO:0000313" key="12">
    <source>
        <dbReference type="Proteomes" id="UP000199397"/>
    </source>
</evidence>
<dbReference type="NCBIfam" id="TIGR00229">
    <property type="entry name" value="sensory_box"/>
    <property type="match status" value="1"/>
</dbReference>
<dbReference type="PROSITE" id="PS50122">
    <property type="entry name" value="CHEB"/>
    <property type="match status" value="1"/>
</dbReference>
<dbReference type="Pfam" id="PF01739">
    <property type="entry name" value="CheR"/>
    <property type="match status" value="1"/>
</dbReference>
<evidence type="ECO:0000256" key="6">
    <source>
        <dbReference type="PROSITE-ProRule" id="PRU00050"/>
    </source>
</evidence>
<dbReference type="GO" id="GO:0000155">
    <property type="term" value="F:phosphorelay sensor kinase activity"/>
    <property type="evidence" value="ECO:0007669"/>
    <property type="project" value="InterPro"/>
</dbReference>
<evidence type="ECO:0000256" key="3">
    <source>
        <dbReference type="ARBA" id="ARBA00022603"/>
    </source>
</evidence>
<evidence type="ECO:0000259" key="9">
    <source>
        <dbReference type="PROSITE" id="PS50122"/>
    </source>
</evidence>
<dbReference type="Pfam" id="PF02518">
    <property type="entry name" value="HATPase_c"/>
    <property type="match status" value="1"/>
</dbReference>
<evidence type="ECO:0000256" key="5">
    <source>
        <dbReference type="ARBA" id="ARBA00022691"/>
    </source>
</evidence>
<evidence type="ECO:0000259" key="8">
    <source>
        <dbReference type="PROSITE" id="PS50109"/>
    </source>
</evidence>
<dbReference type="InterPro" id="IPR050903">
    <property type="entry name" value="Bact_Chemotaxis_MeTrfase"/>
</dbReference>
<dbReference type="GO" id="GO:0006935">
    <property type="term" value="P:chemotaxis"/>
    <property type="evidence" value="ECO:0007669"/>
    <property type="project" value="UniProtKB-UniRule"/>
</dbReference>
<dbReference type="InterPro" id="IPR000673">
    <property type="entry name" value="Sig_transdc_resp-reg_Me-estase"/>
</dbReference>
<protein>
    <submittedName>
        <fullName evidence="11">Two-component system, chemotaxis family, CheB/CheR fusion protein</fullName>
    </submittedName>
</protein>
<dbReference type="GO" id="GO:0032259">
    <property type="term" value="P:methylation"/>
    <property type="evidence" value="ECO:0007669"/>
    <property type="project" value="UniProtKB-KW"/>
</dbReference>
<dbReference type="PROSITE" id="PS50109">
    <property type="entry name" value="HIS_KIN"/>
    <property type="match status" value="1"/>
</dbReference>
<dbReference type="Proteomes" id="UP000199397">
    <property type="component" value="Unassembled WGS sequence"/>
</dbReference>
<feature type="active site" evidence="6">
    <location>
        <position position="145"/>
    </location>
</feature>
<sequence length="1124" mass="127466">MTADTDTEQVSSREDDNRMIIVGIGASAGGLEALRALVPNLPIDERVVYILAQHLDPKHSSMMVPILARETKLPIAELQNNQSIKAGTFYIIPPAMDAFYANGRFHLEKATGIGPKPSVDRLFASLEENHGRHSVGIILSGTGTDGTHGIRAIKAEGGITIAQLESTARFDSMPHSAIGTGHVDLALPPEDIAQQIHDMLAQPDISFLFASKPEPSEDEIQEILRMLLDQTGTDFRDYKRNTLLRRIERRMTVHKCKQLSEYAAYLKQKPEELYELHNDILISVTSFFRDTDAYQALRRVIEDVVPEGGHEIRVWVAGCATGEEAYSIAIMLSEYLGNRIARYKIQIFGTDLYDGVLTIARQARYSKASVAGIDQRILDKYFIQKDGEYQLTQTIRNMVLFARHDLVRDPPFSHLNLVSCRNVLIYFNQTLQRNVLESFHYGLEPDGIMFLGKSETIGGSDRLFITVDRKSRIYRRRSDIKGHLPYLLQNRSLREQRNQHYSNNLRDKPRAKLQDSIDKLLVNIYQPACIMLDDRQEIVYVRGNVDPYLGFAEGRAALGVLDLIRTELRQDLRGLIYKARRTDETISSRRINFTINGEPVRVVMRTRHFPAGKLTETEVSVVIFEVLPANDYPTTPEQEAINVSDALRIKELEEELREVRESLQTTIEELETSNEELQSTYEEAQSTNEELYTSSEELQTSNEELQSTNEELRTVNQEVSVKSSELEAANLQLKNTNELLLHEIEERKWAEARLEIERAKLDTIFQSQPNWINICALDGTIQEVNPAGPLIMEAKNPEQLIGHSLKDFVFPEYQADVDACITQISQTGEFHAREVKVRTFKGNVRWLEVRPVLIHLDNDELRIMSIIVDHTDRMIAQQLLADRQQELAHIMRLNTLGEMASGIAHELNQPLSAIANYIRGCELRMKSNECSMTDIADVMQLVSTQVRRAGEILRYAKDFTRKDQDVEWQEHDINQIIEETLHLLDTTEQFKQVKLSKALYPKLRLVNVNKIQIEQVLVNMILNALDAMEEFSPETIGKLHIVTEPVGTHAIRVSVIDEGTGLPEDFANKIFRPFYTSKKSGMGMGLPISSSIIEAHGGKLEAVNNPTQGATFSFTLPLTGTNRK</sequence>
<dbReference type="Gene3D" id="3.30.565.10">
    <property type="entry name" value="Histidine kinase-like ATPase, C-terminal domain"/>
    <property type="match status" value="1"/>
</dbReference>
<dbReference type="Pfam" id="PF03705">
    <property type="entry name" value="CheR_N"/>
    <property type="match status" value="1"/>
</dbReference>
<dbReference type="PROSITE" id="PS50123">
    <property type="entry name" value="CHER"/>
    <property type="match status" value="1"/>
</dbReference>
<dbReference type="InterPro" id="IPR022641">
    <property type="entry name" value="CheR_N"/>
</dbReference>
<organism evidence="11 12">
    <name type="scientific">Thiothrix caldifontis</name>
    <dbReference type="NCBI Taxonomy" id="525918"/>
    <lineage>
        <taxon>Bacteria</taxon>
        <taxon>Pseudomonadati</taxon>
        <taxon>Pseudomonadota</taxon>
        <taxon>Gammaproteobacteria</taxon>
        <taxon>Thiotrichales</taxon>
        <taxon>Thiotrichaceae</taxon>
        <taxon>Thiothrix</taxon>
    </lineage>
</organism>
<name>A0A1H3ZWQ5_9GAMM</name>
<dbReference type="SMART" id="SM00091">
    <property type="entry name" value="PAS"/>
    <property type="match status" value="1"/>
</dbReference>
<dbReference type="InterPro" id="IPR003661">
    <property type="entry name" value="HisK_dim/P_dom"/>
</dbReference>
<feature type="active site" evidence="6">
    <location>
        <position position="54"/>
    </location>
</feature>
<dbReference type="Gene3D" id="1.10.287.130">
    <property type="match status" value="1"/>
</dbReference>
<dbReference type="InterPro" id="IPR035909">
    <property type="entry name" value="CheB_C"/>
</dbReference>
<reference evidence="11 12" key="1">
    <citation type="submission" date="2016-10" db="EMBL/GenBank/DDBJ databases">
        <authorList>
            <person name="de Groot N.N."/>
        </authorList>
    </citation>
    <scope>NUCLEOTIDE SEQUENCE [LARGE SCALE GENOMIC DNA]</scope>
    <source>
        <strain evidence="11 12">DSM 21228</strain>
    </source>
</reference>
<evidence type="ECO:0000256" key="4">
    <source>
        <dbReference type="ARBA" id="ARBA00022679"/>
    </source>
</evidence>
<dbReference type="CDD" id="cd00082">
    <property type="entry name" value="HisKA"/>
    <property type="match status" value="1"/>
</dbReference>
<dbReference type="InterPro" id="IPR035965">
    <property type="entry name" value="PAS-like_dom_sf"/>
</dbReference>
<dbReference type="InterPro" id="IPR003594">
    <property type="entry name" value="HATPase_dom"/>
</dbReference>
<dbReference type="Gene3D" id="3.40.50.150">
    <property type="entry name" value="Vaccinia Virus protein VP39"/>
    <property type="match status" value="1"/>
</dbReference>
<dbReference type="CDD" id="cd00130">
    <property type="entry name" value="PAS"/>
    <property type="match status" value="1"/>
</dbReference>
<feature type="active site" evidence="6">
    <location>
        <position position="27"/>
    </location>
</feature>
<dbReference type="Pfam" id="PF08448">
    <property type="entry name" value="PAS_4"/>
    <property type="match status" value="1"/>
</dbReference>
<comment type="catalytic activity">
    <reaction evidence="2">
        <text>L-glutamyl-[protein] + S-adenosyl-L-methionine = [protein]-L-glutamate 5-O-methyl ester + S-adenosyl-L-homocysteine</text>
        <dbReference type="Rhea" id="RHEA:24452"/>
        <dbReference type="Rhea" id="RHEA-COMP:10208"/>
        <dbReference type="Rhea" id="RHEA-COMP:10311"/>
        <dbReference type="ChEBI" id="CHEBI:29973"/>
        <dbReference type="ChEBI" id="CHEBI:57856"/>
        <dbReference type="ChEBI" id="CHEBI:59789"/>
        <dbReference type="ChEBI" id="CHEBI:82795"/>
        <dbReference type="EC" id="2.1.1.80"/>
    </reaction>
</comment>
<dbReference type="InterPro" id="IPR022642">
    <property type="entry name" value="CheR_C"/>
</dbReference>
<dbReference type="GO" id="GO:0000156">
    <property type="term" value="F:phosphorelay response regulator activity"/>
    <property type="evidence" value="ECO:0007669"/>
    <property type="project" value="InterPro"/>
</dbReference>
<dbReference type="PANTHER" id="PTHR24422:SF10">
    <property type="entry name" value="CHEMOTAXIS PROTEIN METHYLTRANSFERASE 2"/>
    <property type="match status" value="1"/>
</dbReference>
<accession>A0A1H3ZWQ5</accession>
<dbReference type="SMART" id="SM00387">
    <property type="entry name" value="HATPase_c"/>
    <property type="match status" value="1"/>
</dbReference>
<dbReference type="InterPro" id="IPR036097">
    <property type="entry name" value="HisK_dim/P_sf"/>
</dbReference>
<dbReference type="SUPFAM" id="SSF53335">
    <property type="entry name" value="S-adenosyl-L-methionine-dependent methyltransferases"/>
    <property type="match status" value="1"/>
</dbReference>
<dbReference type="InterPro" id="IPR029063">
    <property type="entry name" value="SAM-dependent_MTases_sf"/>
</dbReference>
<dbReference type="InterPro" id="IPR013656">
    <property type="entry name" value="PAS_4"/>
</dbReference>